<reference evidence="2" key="1">
    <citation type="journal article" date="2022" name="Mol. Ecol. Resour.">
        <title>The genomes of chicory, endive, great burdock and yacon provide insights into Asteraceae palaeo-polyploidization history and plant inulin production.</title>
        <authorList>
            <person name="Fan W."/>
            <person name="Wang S."/>
            <person name="Wang H."/>
            <person name="Wang A."/>
            <person name="Jiang F."/>
            <person name="Liu H."/>
            <person name="Zhao H."/>
            <person name="Xu D."/>
            <person name="Zhang Y."/>
        </authorList>
    </citation>
    <scope>NUCLEOTIDE SEQUENCE [LARGE SCALE GENOMIC DNA]</scope>
    <source>
        <strain evidence="2">cv. Yunnan</strain>
    </source>
</reference>
<name>A0ACB9JPT5_9ASTR</name>
<keyword evidence="2" id="KW-1185">Reference proteome</keyword>
<evidence type="ECO:0000313" key="1">
    <source>
        <dbReference type="EMBL" id="KAI3821727.1"/>
    </source>
</evidence>
<dbReference type="Proteomes" id="UP001056120">
    <property type="component" value="Linkage Group LG03"/>
</dbReference>
<comment type="caution">
    <text evidence="1">The sequence shown here is derived from an EMBL/GenBank/DDBJ whole genome shotgun (WGS) entry which is preliminary data.</text>
</comment>
<sequence>MSSYSTGSKSYYSVTSDDEEPTEVTSENHLDGSIAELPSNGRKSPFYVPGGPSYSEPEMQTPTQGVEEPNYGARESWMIEMFQMKADIEDDQIRIIKRLQASERHKREQLATNEMFAREIGSVKEDLVITREEGMATRDATLKDR</sequence>
<dbReference type="EMBL" id="CM042020">
    <property type="protein sequence ID" value="KAI3821727.1"/>
    <property type="molecule type" value="Genomic_DNA"/>
</dbReference>
<proteinExistence type="predicted"/>
<reference evidence="1 2" key="2">
    <citation type="journal article" date="2022" name="Mol. Ecol. Resour.">
        <title>The genomes of chicory, endive, great burdock and yacon provide insights into Asteraceae paleo-polyploidization history and plant inulin production.</title>
        <authorList>
            <person name="Fan W."/>
            <person name="Wang S."/>
            <person name="Wang H."/>
            <person name="Wang A."/>
            <person name="Jiang F."/>
            <person name="Liu H."/>
            <person name="Zhao H."/>
            <person name="Xu D."/>
            <person name="Zhang Y."/>
        </authorList>
    </citation>
    <scope>NUCLEOTIDE SEQUENCE [LARGE SCALE GENOMIC DNA]</scope>
    <source>
        <strain evidence="2">cv. Yunnan</strain>
        <tissue evidence="1">Leaves</tissue>
    </source>
</reference>
<organism evidence="1 2">
    <name type="scientific">Smallanthus sonchifolius</name>
    <dbReference type="NCBI Taxonomy" id="185202"/>
    <lineage>
        <taxon>Eukaryota</taxon>
        <taxon>Viridiplantae</taxon>
        <taxon>Streptophyta</taxon>
        <taxon>Embryophyta</taxon>
        <taxon>Tracheophyta</taxon>
        <taxon>Spermatophyta</taxon>
        <taxon>Magnoliopsida</taxon>
        <taxon>eudicotyledons</taxon>
        <taxon>Gunneridae</taxon>
        <taxon>Pentapetalae</taxon>
        <taxon>asterids</taxon>
        <taxon>campanulids</taxon>
        <taxon>Asterales</taxon>
        <taxon>Asteraceae</taxon>
        <taxon>Asteroideae</taxon>
        <taxon>Heliantheae alliance</taxon>
        <taxon>Millerieae</taxon>
        <taxon>Smallanthus</taxon>
    </lineage>
</organism>
<protein>
    <submittedName>
        <fullName evidence="1">Uncharacterized protein</fullName>
    </submittedName>
</protein>
<gene>
    <name evidence="1" type="ORF">L1987_09299</name>
</gene>
<evidence type="ECO:0000313" key="2">
    <source>
        <dbReference type="Proteomes" id="UP001056120"/>
    </source>
</evidence>
<accession>A0ACB9JPT5</accession>